<evidence type="ECO:0000313" key="2">
    <source>
        <dbReference type="Proteomes" id="UP001156102"/>
    </source>
</evidence>
<dbReference type="PROSITE" id="PS51257">
    <property type="entry name" value="PROKAR_LIPOPROTEIN"/>
    <property type="match status" value="1"/>
</dbReference>
<dbReference type="EMBL" id="JANCLT010000015">
    <property type="protein sequence ID" value="MCP8970860.1"/>
    <property type="molecule type" value="Genomic_DNA"/>
</dbReference>
<gene>
    <name evidence="1" type="ORF">NK662_20280</name>
</gene>
<proteinExistence type="predicted"/>
<dbReference type="Pfam" id="PF13162">
    <property type="entry name" value="DUF3997"/>
    <property type="match status" value="1"/>
</dbReference>
<evidence type="ECO:0000313" key="1">
    <source>
        <dbReference type="EMBL" id="MCP8970860.1"/>
    </source>
</evidence>
<name>A0AA41XDF9_9BACI</name>
<keyword evidence="2" id="KW-1185">Reference proteome</keyword>
<reference evidence="1" key="1">
    <citation type="submission" date="2022-07" db="EMBL/GenBank/DDBJ databases">
        <authorList>
            <person name="Li W.-J."/>
            <person name="Deng Q.-Q."/>
        </authorList>
    </citation>
    <scope>NUCLEOTIDE SEQUENCE</scope>
    <source>
        <strain evidence="1">SYSU M60031</strain>
    </source>
</reference>
<sequence>MLKRLMLPVLLVLLTGCSSAISEYKLGSDYMLRQASIVPQMDALHASQLIPSTVTEVAWDDNYILAKQQLADENSANPDASLNKAKREQYWIIDIRHDKRYGPYNEKQFEEQKKEFNITEALQLQSISTYTKS</sequence>
<comment type="caution">
    <text evidence="1">The sequence shown here is derived from an EMBL/GenBank/DDBJ whole genome shotgun (WGS) entry which is preliminary data.</text>
</comment>
<dbReference type="InterPro" id="IPR025059">
    <property type="entry name" value="DUF3997"/>
</dbReference>
<protein>
    <submittedName>
        <fullName evidence="1">DUF3997 domain-containing protein</fullName>
    </submittedName>
</protein>
<organism evidence="1 2">
    <name type="scientific">Ectobacillus ponti</name>
    <dbReference type="NCBI Taxonomy" id="2961894"/>
    <lineage>
        <taxon>Bacteria</taxon>
        <taxon>Bacillati</taxon>
        <taxon>Bacillota</taxon>
        <taxon>Bacilli</taxon>
        <taxon>Bacillales</taxon>
        <taxon>Bacillaceae</taxon>
        <taxon>Ectobacillus</taxon>
    </lineage>
</organism>
<dbReference type="AlphaFoldDB" id="A0AA41XDF9"/>
<dbReference type="Proteomes" id="UP001156102">
    <property type="component" value="Unassembled WGS sequence"/>
</dbReference>
<accession>A0AA41XDF9</accession>
<dbReference type="RefSeq" id="WP_254760787.1">
    <property type="nucleotide sequence ID" value="NZ_JANCLT010000015.1"/>
</dbReference>